<name>A0A5J4R9J0_9ZZZZ</name>
<dbReference type="Gene3D" id="1.20.1600.10">
    <property type="entry name" value="Outer membrane efflux proteins (OEP)"/>
    <property type="match status" value="1"/>
</dbReference>
<dbReference type="PANTHER" id="PTHR30203">
    <property type="entry name" value="OUTER MEMBRANE CATION EFFLUX PROTEIN"/>
    <property type="match status" value="1"/>
</dbReference>
<dbReference type="SUPFAM" id="SSF56954">
    <property type="entry name" value="Outer membrane efflux proteins (OEP)"/>
    <property type="match status" value="1"/>
</dbReference>
<dbReference type="AlphaFoldDB" id="A0A5J4R9J0"/>
<dbReference type="PANTHER" id="PTHR30203:SF24">
    <property type="entry name" value="BLR4935 PROTEIN"/>
    <property type="match status" value="1"/>
</dbReference>
<dbReference type="EMBL" id="SNRY01001465">
    <property type="protein sequence ID" value="KAA6330727.1"/>
    <property type="molecule type" value="Genomic_DNA"/>
</dbReference>
<dbReference type="InterPro" id="IPR010131">
    <property type="entry name" value="MdtP/NodT-like"/>
</dbReference>
<comment type="caution">
    <text evidence="1">The sequence shown here is derived from an EMBL/GenBank/DDBJ whole genome shotgun (WGS) entry which is preliminary data.</text>
</comment>
<proteinExistence type="predicted"/>
<reference evidence="1" key="1">
    <citation type="submission" date="2019-03" db="EMBL/GenBank/DDBJ databases">
        <title>Single cell metagenomics reveals metabolic interactions within the superorganism composed of flagellate Streblomastix strix and complex community of Bacteroidetes bacteria on its surface.</title>
        <authorList>
            <person name="Treitli S.C."/>
            <person name="Kolisko M."/>
            <person name="Husnik F."/>
            <person name="Keeling P."/>
            <person name="Hampl V."/>
        </authorList>
    </citation>
    <scope>NUCLEOTIDE SEQUENCE</scope>
    <source>
        <strain evidence="1">STM</strain>
    </source>
</reference>
<gene>
    <name evidence="1" type="ORF">EZS27_020598</name>
</gene>
<dbReference type="GO" id="GO:0015562">
    <property type="term" value="F:efflux transmembrane transporter activity"/>
    <property type="evidence" value="ECO:0007669"/>
    <property type="project" value="InterPro"/>
</dbReference>
<accession>A0A5J4R9J0</accession>
<organism evidence="1">
    <name type="scientific">termite gut metagenome</name>
    <dbReference type="NCBI Taxonomy" id="433724"/>
    <lineage>
        <taxon>unclassified sequences</taxon>
        <taxon>metagenomes</taxon>
        <taxon>organismal metagenomes</taxon>
    </lineage>
</organism>
<sequence>MKTFLCSILIVSFSGALFAQNNIETILASIEKNNITLKALREETEAQKLANKTGIFLVNPEVEFNYLWGSPNVIGNRTDVSIRQTFDIPTITGMKSRISNKQNRLIELQYKADRINILLQAKQYCIDLVYYNALKQQQTIRFRYAETIAGGYKKKLTQGDISLPEYNKAQLNLSSVQGELSRIDIERNAVLSELKRLNGGIELTSDDYQYEDTPLPIDFADWYALAEQKNPVLEYVRLEAEVSKNQISLNQAMGLPSFSAGYMSEKVVGEHFQGITLGISIPLWENKNRVKQAKVAAIAAATRQEDSKQQFYHQLQNLYEQTQRLKSIADNYKTSLTALDSTDLLKKALDAGEISMLEYVVEMGLYYDVVKQSLEAERDCRKVQAELEAVEL</sequence>
<evidence type="ECO:0000313" key="1">
    <source>
        <dbReference type="EMBL" id="KAA6330727.1"/>
    </source>
</evidence>
<evidence type="ECO:0008006" key="2">
    <source>
        <dbReference type="Google" id="ProtNLM"/>
    </source>
</evidence>
<protein>
    <recommendedName>
        <fullName evidence="2">Cobalt-zinc-cadmium resistance protein CzcC</fullName>
    </recommendedName>
</protein>